<dbReference type="SUPFAM" id="SSF103473">
    <property type="entry name" value="MFS general substrate transporter"/>
    <property type="match status" value="1"/>
</dbReference>
<dbReference type="AlphaFoldDB" id="A0A061BN09"/>
<reference evidence="5" key="1">
    <citation type="journal article" date="2014" name="Genome Announc.">
        <title>Draft genome sequence of Rhodosporidium toruloides CECT1137, an oleaginous yeast of biotechnological interest.</title>
        <authorList>
            <person name="Morin N."/>
            <person name="Calcas X."/>
            <person name="Devillers H."/>
            <person name="Durrens P."/>
            <person name="Sherman D.J."/>
            <person name="Nicaud J.-M."/>
            <person name="Neuveglise C."/>
        </authorList>
    </citation>
    <scope>NUCLEOTIDE SEQUENCE</scope>
    <source>
        <strain evidence="5">CECT1137</strain>
    </source>
</reference>
<feature type="transmembrane region" description="Helical" evidence="4">
    <location>
        <begin position="495"/>
        <end position="516"/>
    </location>
</feature>
<accession>A0A061BN09</accession>
<feature type="transmembrane region" description="Helical" evidence="4">
    <location>
        <begin position="278"/>
        <end position="300"/>
    </location>
</feature>
<feature type="transmembrane region" description="Helical" evidence="4">
    <location>
        <begin position="157"/>
        <end position="180"/>
    </location>
</feature>
<dbReference type="OrthoDB" id="2213137at2759"/>
<name>A0A061BN09_RHOTO</name>
<evidence type="ECO:0000256" key="2">
    <source>
        <dbReference type="ARBA" id="ARBA00006727"/>
    </source>
</evidence>
<protein>
    <submittedName>
        <fullName evidence="5">RHTO0S18e00452g1_1</fullName>
    </submittedName>
</protein>
<dbReference type="Pfam" id="PF07690">
    <property type="entry name" value="MFS_1"/>
    <property type="match status" value="1"/>
</dbReference>
<dbReference type="GO" id="GO:0016020">
    <property type="term" value="C:membrane"/>
    <property type="evidence" value="ECO:0007669"/>
    <property type="project" value="UniProtKB-SubCell"/>
</dbReference>
<dbReference type="InterPro" id="IPR036259">
    <property type="entry name" value="MFS_trans_sf"/>
</dbReference>
<gene>
    <name evidence="5" type="ORF">RHTO0S_18e00452g</name>
</gene>
<keyword evidence="4" id="KW-0812">Transmembrane</keyword>
<feature type="region of interest" description="Disordered" evidence="3">
    <location>
        <begin position="1"/>
        <end position="47"/>
    </location>
</feature>
<evidence type="ECO:0000256" key="3">
    <source>
        <dbReference type="SAM" id="MobiDB-lite"/>
    </source>
</evidence>
<feature type="transmembrane region" description="Helical" evidence="4">
    <location>
        <begin position="251"/>
        <end position="272"/>
    </location>
</feature>
<feature type="transmembrane region" description="Helical" evidence="4">
    <location>
        <begin position="329"/>
        <end position="351"/>
    </location>
</feature>
<dbReference type="GO" id="GO:0022857">
    <property type="term" value="F:transmembrane transporter activity"/>
    <property type="evidence" value="ECO:0007669"/>
    <property type="project" value="InterPro"/>
</dbReference>
<feature type="region of interest" description="Disordered" evidence="3">
    <location>
        <begin position="66"/>
        <end position="109"/>
    </location>
</feature>
<organism evidence="5">
    <name type="scientific">Rhodotorula toruloides</name>
    <name type="common">Yeast</name>
    <name type="synonym">Rhodosporidium toruloides</name>
    <dbReference type="NCBI Taxonomy" id="5286"/>
    <lineage>
        <taxon>Eukaryota</taxon>
        <taxon>Fungi</taxon>
        <taxon>Dikarya</taxon>
        <taxon>Basidiomycota</taxon>
        <taxon>Pucciniomycotina</taxon>
        <taxon>Microbotryomycetes</taxon>
        <taxon>Sporidiobolales</taxon>
        <taxon>Sporidiobolaceae</taxon>
        <taxon>Rhodotorula</taxon>
    </lineage>
</organism>
<feature type="transmembrane region" description="Helical" evidence="4">
    <location>
        <begin position="392"/>
        <end position="412"/>
    </location>
</feature>
<feature type="transmembrane region" description="Helical" evidence="4">
    <location>
        <begin position="418"/>
        <end position="439"/>
    </location>
</feature>
<dbReference type="InterPro" id="IPR050327">
    <property type="entry name" value="Proton-linked_MCT"/>
</dbReference>
<feature type="transmembrane region" description="Helical" evidence="4">
    <location>
        <begin position="192"/>
        <end position="211"/>
    </location>
</feature>
<keyword evidence="4" id="KW-1133">Transmembrane helix</keyword>
<evidence type="ECO:0000256" key="1">
    <source>
        <dbReference type="ARBA" id="ARBA00004141"/>
    </source>
</evidence>
<feature type="transmembrane region" description="Helical" evidence="4">
    <location>
        <begin position="217"/>
        <end position="239"/>
    </location>
</feature>
<comment type="similarity">
    <text evidence="2">Belongs to the major facilitator superfamily. Monocarboxylate porter (TC 2.A.1.13) family.</text>
</comment>
<dbReference type="PANTHER" id="PTHR11360:SF287">
    <property type="entry name" value="MFS MONOCARBOXYLATE TRANSPORTER"/>
    <property type="match status" value="1"/>
</dbReference>
<feature type="compositionally biased region" description="Low complexity" evidence="3">
    <location>
        <begin position="66"/>
        <end position="86"/>
    </location>
</feature>
<dbReference type="EMBL" id="LK052953">
    <property type="protein sequence ID" value="CDR48456.1"/>
    <property type="molecule type" value="Genomic_DNA"/>
</dbReference>
<sequence>MDESIELAAPRPVLARGFDSRPPLSRSSSAGWSDFADSKLNSPLESRASTPIQHLPVLPAAQGTDAAADAVGRARGSREGSAGAAEEPVRQRMRRMSMGDEADHEMSELPPVDRGRGAWSFVVAAFILETFIWGFSYSMPSVLVYLQSHDPWQQSSLAALSAIATVLLAVMFMVPILVITFFRRYPDWVKPILWGSAVVNCLAMLASSWATKVWHLILLQGIVQGLSGAVLYAPVLLWLNSWFHMRRGLASGIVFAGTGIGGLVFPFIISTLLDRHGFATMCRVWAAITGAVYAVAVWLIRPRVPPTRPKGERGPWFATGDARFLKDPVVLMMTATSFVSSLAYFPVSLYLPTYTTSLASPLSANIVVVAFNLSSSIGSTVTGYASDLSVEWTIAVMGVCGAVLALTAWGLASSLGAVFAFAVLFSLFSQSCSCWGAAARDSAGANPHLSTLIFCTFGIVRGCASIIGPFISTTLYDQKVAQEHSSWGRYGFRKVIIFVGVMSFASAFGGAGMKWARAKQRRERVRRGSSSG</sequence>
<dbReference type="PANTHER" id="PTHR11360">
    <property type="entry name" value="MONOCARBOXYLATE TRANSPORTER"/>
    <property type="match status" value="1"/>
</dbReference>
<feature type="transmembrane region" description="Helical" evidence="4">
    <location>
        <begin position="118"/>
        <end position="137"/>
    </location>
</feature>
<feature type="transmembrane region" description="Helical" evidence="4">
    <location>
        <begin position="451"/>
        <end position="475"/>
    </location>
</feature>
<dbReference type="Gene3D" id="1.20.1250.20">
    <property type="entry name" value="MFS general substrate transporter like domains"/>
    <property type="match status" value="1"/>
</dbReference>
<comment type="subcellular location">
    <subcellularLocation>
        <location evidence="1">Membrane</location>
        <topology evidence="1">Multi-pass membrane protein</topology>
    </subcellularLocation>
</comment>
<dbReference type="InterPro" id="IPR011701">
    <property type="entry name" value="MFS"/>
</dbReference>
<feature type="transmembrane region" description="Helical" evidence="4">
    <location>
        <begin position="363"/>
        <end position="385"/>
    </location>
</feature>
<evidence type="ECO:0000313" key="5">
    <source>
        <dbReference type="EMBL" id="CDR48456.1"/>
    </source>
</evidence>
<proteinExistence type="inferred from homology"/>
<keyword evidence="4" id="KW-0472">Membrane</keyword>
<evidence type="ECO:0000256" key="4">
    <source>
        <dbReference type="SAM" id="Phobius"/>
    </source>
</evidence>